<reference evidence="2 3" key="1">
    <citation type="journal article" date="2019" name="Mol. Biol. Evol.">
        <title>Blast fungal genomes show frequent chromosomal changes, gene gains and losses, and effector gene turnover.</title>
        <authorList>
            <person name="Gomez Luciano L.B."/>
            <person name="Jason Tsai I."/>
            <person name="Chuma I."/>
            <person name="Tosa Y."/>
            <person name="Chen Y.H."/>
            <person name="Li J.Y."/>
            <person name="Li M.Y."/>
            <person name="Jade Lu M.Y."/>
            <person name="Nakayashiki H."/>
            <person name="Li W.H."/>
        </authorList>
    </citation>
    <scope>NUCLEOTIDE SEQUENCE [LARGE SCALE GENOMIC DNA]</scope>
    <source>
        <strain evidence="2">MZ5-1-6</strain>
    </source>
</reference>
<protein>
    <submittedName>
        <fullName evidence="2">Uncharacterized protein</fullName>
    </submittedName>
</protein>
<accession>A0A4V1C813</accession>
<proteinExistence type="predicted"/>
<evidence type="ECO:0000313" key="3">
    <source>
        <dbReference type="Proteomes" id="UP000294847"/>
    </source>
</evidence>
<dbReference type="EMBL" id="CP034209">
    <property type="protein sequence ID" value="QBZ65288.1"/>
    <property type="molecule type" value="Genomic_DNA"/>
</dbReference>
<evidence type="ECO:0000256" key="1">
    <source>
        <dbReference type="SAM" id="Phobius"/>
    </source>
</evidence>
<keyword evidence="1" id="KW-0812">Transmembrane</keyword>
<name>A0A4V1C813_PYROR</name>
<organism evidence="2 3">
    <name type="scientific">Pyricularia oryzae</name>
    <name type="common">Rice blast fungus</name>
    <name type="synonym">Magnaporthe oryzae</name>
    <dbReference type="NCBI Taxonomy" id="318829"/>
    <lineage>
        <taxon>Eukaryota</taxon>
        <taxon>Fungi</taxon>
        <taxon>Dikarya</taxon>
        <taxon>Ascomycota</taxon>
        <taxon>Pezizomycotina</taxon>
        <taxon>Sordariomycetes</taxon>
        <taxon>Sordariomycetidae</taxon>
        <taxon>Magnaporthales</taxon>
        <taxon>Pyriculariaceae</taxon>
        <taxon>Pyricularia</taxon>
    </lineage>
</organism>
<keyword evidence="1" id="KW-1133">Transmembrane helix</keyword>
<keyword evidence="1" id="KW-0472">Membrane</keyword>
<dbReference type="Proteomes" id="UP000294847">
    <property type="component" value="Chromosome 6"/>
</dbReference>
<sequence>MSTILAASASEPNLWATAQRATSVVATTAYMPTRQLVQRLQRSPASLHLFILWCHLSSTIGSRLLSLLAQPAAVNKPTILASATRTRPSIGVRRLSEAGAWGSKTALSWRRRATMELAWAILSPAGNAVCLLLFWPGWWVLGVCVYATWWSCGR</sequence>
<gene>
    <name evidence="2" type="ORF">PoMZ_06995</name>
</gene>
<dbReference type="AlphaFoldDB" id="A0A4V1C813"/>
<feature type="transmembrane region" description="Helical" evidence="1">
    <location>
        <begin position="117"/>
        <end position="141"/>
    </location>
</feature>
<evidence type="ECO:0000313" key="2">
    <source>
        <dbReference type="EMBL" id="QBZ65288.1"/>
    </source>
</evidence>